<dbReference type="InParanoid" id="A0A316V7T3"/>
<gene>
    <name evidence="1" type="ORF">FA14DRAFT_166128</name>
</gene>
<dbReference type="Pfam" id="PF19798">
    <property type="entry name" value="Sulfotransfer_5"/>
    <property type="match status" value="1"/>
</dbReference>
<accession>A0A316V7T3</accession>
<dbReference type="EMBL" id="KZ819608">
    <property type="protein sequence ID" value="PWN31505.1"/>
    <property type="molecule type" value="Genomic_DNA"/>
</dbReference>
<evidence type="ECO:0000313" key="1">
    <source>
        <dbReference type="EMBL" id="PWN31505.1"/>
    </source>
</evidence>
<dbReference type="RefSeq" id="XP_025351807.1">
    <property type="nucleotide sequence ID" value="XM_025500003.1"/>
</dbReference>
<dbReference type="InterPro" id="IPR053226">
    <property type="entry name" value="Pyrrolopyrazine_biosynth_F"/>
</dbReference>
<dbReference type="PANTHER" id="PTHR48419:SF1">
    <property type="entry name" value="SULFOTRANSFERASE DOMAIN-CONTAINING PROTEIN"/>
    <property type="match status" value="1"/>
</dbReference>
<evidence type="ECO:0000313" key="2">
    <source>
        <dbReference type="Proteomes" id="UP000245771"/>
    </source>
</evidence>
<dbReference type="GeneID" id="37021784"/>
<dbReference type="Gene3D" id="3.40.50.300">
    <property type="entry name" value="P-loop containing nucleotide triphosphate hydrolases"/>
    <property type="match status" value="1"/>
</dbReference>
<dbReference type="PANTHER" id="PTHR48419">
    <property type="entry name" value="SULFOTRANSFERASE DOMAIN-CONTAINING PROTEIN"/>
    <property type="match status" value="1"/>
</dbReference>
<sequence length="332" mass="37040">MSSPTPIIVWCHPRSVSSAFERAFMQRPDTRSYHEPLSMPFYYGEKRPCHRYDDDACKATSEGTLKSVLAETESGVEENVTVGQHEKTACRYIFIKDMAQYVFSAGALRSLHPDSTVYKPNDKQAAIAFNDPLENPTILPIDLLRRFKHTFLMRTPKKSVPSYWKCVQDGAAGFAYFDAAEAGYVELKLLYDWMANPKSTFHTAEETNDAHLIPGQVQAQPMPPPLVDASDLLARPDDVVARYCAAIGVPFDDGMLSWESGTVNAFNSWQGYHTAAQNSTGFKRETPVDPSAEQAETFLNGSSRISDHAFSPSSANLDSYNYLYAFRSIKTA</sequence>
<protein>
    <submittedName>
        <fullName evidence="1">Uncharacterized protein</fullName>
    </submittedName>
</protein>
<keyword evidence="2" id="KW-1185">Reference proteome</keyword>
<dbReference type="SUPFAM" id="SSF52540">
    <property type="entry name" value="P-loop containing nucleoside triphosphate hydrolases"/>
    <property type="match status" value="1"/>
</dbReference>
<proteinExistence type="predicted"/>
<organism evidence="1 2">
    <name type="scientific">Meira miltonrushii</name>
    <dbReference type="NCBI Taxonomy" id="1280837"/>
    <lineage>
        <taxon>Eukaryota</taxon>
        <taxon>Fungi</taxon>
        <taxon>Dikarya</taxon>
        <taxon>Basidiomycota</taxon>
        <taxon>Ustilaginomycotina</taxon>
        <taxon>Exobasidiomycetes</taxon>
        <taxon>Exobasidiales</taxon>
        <taxon>Brachybasidiaceae</taxon>
        <taxon>Meira</taxon>
    </lineage>
</organism>
<dbReference type="InterPro" id="IPR027417">
    <property type="entry name" value="P-loop_NTPase"/>
</dbReference>
<dbReference type="STRING" id="1280837.A0A316V7T3"/>
<reference evidence="1 2" key="1">
    <citation type="journal article" date="2018" name="Mol. Biol. Evol.">
        <title>Broad Genomic Sampling Reveals a Smut Pathogenic Ancestry of the Fungal Clade Ustilaginomycotina.</title>
        <authorList>
            <person name="Kijpornyongpan T."/>
            <person name="Mondo S.J."/>
            <person name="Barry K."/>
            <person name="Sandor L."/>
            <person name="Lee J."/>
            <person name="Lipzen A."/>
            <person name="Pangilinan J."/>
            <person name="LaButti K."/>
            <person name="Hainaut M."/>
            <person name="Henrissat B."/>
            <person name="Grigoriev I.V."/>
            <person name="Spatafora J.W."/>
            <person name="Aime M.C."/>
        </authorList>
    </citation>
    <scope>NUCLEOTIDE SEQUENCE [LARGE SCALE GENOMIC DNA]</scope>
    <source>
        <strain evidence="1 2">MCA 3882</strain>
    </source>
</reference>
<dbReference type="Proteomes" id="UP000245771">
    <property type="component" value="Unassembled WGS sequence"/>
</dbReference>
<name>A0A316V7T3_9BASI</name>
<dbReference type="OrthoDB" id="2405944at2759"/>
<dbReference type="AlphaFoldDB" id="A0A316V7T3"/>